<keyword evidence="4" id="KW-1185">Reference proteome</keyword>
<evidence type="ECO:0000313" key="3">
    <source>
        <dbReference type="EMBL" id="MCE7004786.1"/>
    </source>
</evidence>
<dbReference type="Proteomes" id="UP001521150">
    <property type="component" value="Unassembled WGS sequence"/>
</dbReference>
<proteinExistence type="predicted"/>
<evidence type="ECO:0000256" key="1">
    <source>
        <dbReference type="SAM" id="MobiDB-lite"/>
    </source>
</evidence>
<dbReference type="SUPFAM" id="SSF50998">
    <property type="entry name" value="Quinoprotein alcohol dehydrogenase-like"/>
    <property type="match status" value="1"/>
</dbReference>
<feature type="domain" description="Pyrrolo-quinoline quinone repeat" evidence="2">
    <location>
        <begin position="82"/>
        <end position="220"/>
    </location>
</feature>
<organism evidence="3 4">
    <name type="scientific">Kibdelosporangium philippinense</name>
    <dbReference type="NCBI Taxonomy" id="211113"/>
    <lineage>
        <taxon>Bacteria</taxon>
        <taxon>Bacillati</taxon>
        <taxon>Actinomycetota</taxon>
        <taxon>Actinomycetes</taxon>
        <taxon>Pseudonocardiales</taxon>
        <taxon>Pseudonocardiaceae</taxon>
        <taxon>Kibdelosporangium</taxon>
    </lineage>
</organism>
<name>A0ABS8ZA82_9PSEU</name>
<dbReference type="InterPro" id="IPR002372">
    <property type="entry name" value="PQQ_rpt_dom"/>
</dbReference>
<dbReference type="InterPro" id="IPR015943">
    <property type="entry name" value="WD40/YVTN_repeat-like_dom_sf"/>
</dbReference>
<dbReference type="InterPro" id="IPR011047">
    <property type="entry name" value="Quinoprotein_ADH-like_sf"/>
</dbReference>
<protein>
    <submittedName>
        <fullName evidence="3">PQQ-like beta-propeller repeat protein</fullName>
    </submittedName>
</protein>
<dbReference type="EMBL" id="JAJVCN010000001">
    <property type="protein sequence ID" value="MCE7004786.1"/>
    <property type="molecule type" value="Genomic_DNA"/>
</dbReference>
<sequence length="419" mass="43918">MRGNRVVLGALLITAVLSGCGSEDSAQTGQSTPNNTPAVLPASPVKPPRQAFDPPKVFEPTSAEFPSGTWGGNNKPRATLYDGNIYSANNEQLLALDGVTAELLWSVPAKVKAVTSGTSAPPVAYKDHMYVAFSGFQPSQGTTKPHPQIEVVSVDVKTGKPDFSTTIDVDLDSTISSGDGDVAIAGVSDTSIVVTYFNDSASLGLTYAVDAATHNVRWQKDKFLASEVDSGMVVGNGGKPMISSPRTLTGVAEADGAEKWSTALGGFGTTLMPISPKLVASSRKLYDSLDHQFDIVDVTTGKAVYSKFTDIPTTSGFDIECFYDQRSIIACSAGVTVAFAFEADSVGPNPLWEIKDEGSRAVPSFTAAYHDLLYGTANGNPVAIDAKTGKDAPDNPGVAPAQLDKYLATASGKTYKPTK</sequence>
<evidence type="ECO:0000259" key="2">
    <source>
        <dbReference type="Pfam" id="PF13360"/>
    </source>
</evidence>
<feature type="region of interest" description="Disordered" evidence="1">
    <location>
        <begin position="22"/>
        <end position="55"/>
    </location>
</feature>
<dbReference type="RefSeq" id="WP_233726265.1">
    <property type="nucleotide sequence ID" value="NZ_JAJVCN010000001.1"/>
</dbReference>
<reference evidence="3 4" key="1">
    <citation type="submission" date="2021-12" db="EMBL/GenBank/DDBJ databases">
        <title>Genome sequence of Kibdelosporangium philippinense ATCC 49844.</title>
        <authorList>
            <person name="Fedorov E.A."/>
            <person name="Omeragic M."/>
            <person name="Shalygina K.F."/>
            <person name="Maclea K.S."/>
        </authorList>
    </citation>
    <scope>NUCLEOTIDE SEQUENCE [LARGE SCALE GENOMIC DNA]</scope>
    <source>
        <strain evidence="3 4">ATCC 49844</strain>
    </source>
</reference>
<comment type="caution">
    <text evidence="3">The sequence shown here is derived from an EMBL/GenBank/DDBJ whole genome shotgun (WGS) entry which is preliminary data.</text>
</comment>
<dbReference type="Pfam" id="PF13360">
    <property type="entry name" value="PQQ_2"/>
    <property type="match status" value="1"/>
</dbReference>
<dbReference type="Gene3D" id="2.130.10.10">
    <property type="entry name" value="YVTN repeat-like/Quinoprotein amine dehydrogenase"/>
    <property type="match status" value="2"/>
</dbReference>
<dbReference type="PROSITE" id="PS51257">
    <property type="entry name" value="PROKAR_LIPOPROTEIN"/>
    <property type="match status" value="1"/>
</dbReference>
<accession>A0ABS8ZA82</accession>
<feature type="compositionally biased region" description="Polar residues" evidence="1">
    <location>
        <begin position="24"/>
        <end position="37"/>
    </location>
</feature>
<evidence type="ECO:0000313" key="4">
    <source>
        <dbReference type="Proteomes" id="UP001521150"/>
    </source>
</evidence>
<gene>
    <name evidence="3" type="ORF">LWC34_18435</name>
</gene>